<proteinExistence type="predicted"/>
<organism evidence="1 2">
    <name type="scientific">Oceaniferula marina</name>
    <dbReference type="NCBI Taxonomy" id="2748318"/>
    <lineage>
        <taxon>Bacteria</taxon>
        <taxon>Pseudomonadati</taxon>
        <taxon>Verrucomicrobiota</taxon>
        <taxon>Verrucomicrobiia</taxon>
        <taxon>Verrucomicrobiales</taxon>
        <taxon>Verrucomicrobiaceae</taxon>
        <taxon>Oceaniferula</taxon>
    </lineage>
</organism>
<gene>
    <name evidence="1" type="ORF">HW115_05045</name>
</gene>
<protein>
    <recommendedName>
        <fullName evidence="3">Galactose mutarotase</fullName>
    </recommendedName>
</protein>
<dbReference type="InterPro" id="IPR014718">
    <property type="entry name" value="GH-type_carb-bd"/>
</dbReference>
<sequence>MRDSVQLSNSELSLSLSPDLGGKVASLKDLRSGREWLWNNPYLQARLPVYGESYIEQLDVGGWDEIFPSVSPDQLEDGTKIPDHGDLVFLPADVSCEDDRTLTCRYHTRCFKTIFTRTLRLEGERVMVFYSLKSEQAAPVPYLWAAHPLIALESGMSLELGAGSEVYPGSDADQGGEMIFSRRPSGSWTYEVSDPDLDEGVKPQAHKCFFRVGSKPEVAIRCRDGSGLKLSWEGESVPYLALWMNLRAWSGSGSLPYFNLGVEPTTAPFDALSDAIQHRHQRVLGAGQTHCWGMQFELKHPV</sequence>
<keyword evidence="2" id="KW-1185">Reference proteome</keyword>
<dbReference type="EMBL" id="JACBAZ010000002">
    <property type="protein sequence ID" value="NWK54964.1"/>
    <property type="molecule type" value="Genomic_DNA"/>
</dbReference>
<comment type="caution">
    <text evidence="1">The sequence shown here is derived from an EMBL/GenBank/DDBJ whole genome shotgun (WGS) entry which is preliminary data.</text>
</comment>
<dbReference type="Proteomes" id="UP000557872">
    <property type="component" value="Unassembled WGS sequence"/>
</dbReference>
<dbReference type="GO" id="GO:0030246">
    <property type="term" value="F:carbohydrate binding"/>
    <property type="evidence" value="ECO:0007669"/>
    <property type="project" value="InterPro"/>
</dbReference>
<evidence type="ECO:0000313" key="2">
    <source>
        <dbReference type="Proteomes" id="UP000557872"/>
    </source>
</evidence>
<reference evidence="1 2" key="1">
    <citation type="submission" date="2020-07" db="EMBL/GenBank/DDBJ databases">
        <title>Roseicoccus Jingziensis gen. nov., sp. nov., isolated from coastal seawater.</title>
        <authorList>
            <person name="Feng X."/>
        </authorList>
    </citation>
    <scope>NUCLEOTIDE SEQUENCE [LARGE SCALE GENOMIC DNA]</scope>
    <source>
        <strain evidence="1 2">N1E253</strain>
    </source>
</reference>
<accession>A0A851GLD6</accession>
<dbReference type="Gene3D" id="2.70.98.10">
    <property type="match status" value="1"/>
</dbReference>
<name>A0A851GLD6_9BACT</name>
<evidence type="ECO:0000313" key="1">
    <source>
        <dbReference type="EMBL" id="NWK54964.1"/>
    </source>
</evidence>
<dbReference type="RefSeq" id="WP_178931509.1">
    <property type="nucleotide sequence ID" value="NZ_JACBAZ010000002.1"/>
</dbReference>
<evidence type="ECO:0008006" key="3">
    <source>
        <dbReference type="Google" id="ProtNLM"/>
    </source>
</evidence>
<dbReference type="AlphaFoldDB" id="A0A851GLD6"/>